<proteinExistence type="predicted"/>
<protein>
    <submittedName>
        <fullName evidence="2">Uncharacterized protein</fullName>
    </submittedName>
</protein>
<feature type="compositionally biased region" description="Basic and acidic residues" evidence="1">
    <location>
        <begin position="89"/>
        <end position="101"/>
    </location>
</feature>
<reference evidence="2" key="1">
    <citation type="submission" date="2023-10" db="EMBL/GenBank/DDBJ databases">
        <title>Genome assemblies of two species of porcelain crab, Petrolisthes cinctipes and Petrolisthes manimaculis (Anomura: Porcellanidae).</title>
        <authorList>
            <person name="Angst P."/>
        </authorList>
    </citation>
    <scope>NUCLEOTIDE SEQUENCE</scope>
    <source>
        <strain evidence="2">PB745_01</strain>
        <tissue evidence="2">Gill</tissue>
    </source>
</reference>
<evidence type="ECO:0000313" key="2">
    <source>
        <dbReference type="EMBL" id="KAK3866701.1"/>
    </source>
</evidence>
<name>A0AAE1F472_PETCI</name>
<comment type="caution">
    <text evidence="2">The sequence shown here is derived from an EMBL/GenBank/DDBJ whole genome shotgun (WGS) entry which is preliminary data.</text>
</comment>
<organism evidence="2 3">
    <name type="scientific">Petrolisthes cinctipes</name>
    <name type="common">Flat porcelain crab</name>
    <dbReference type="NCBI Taxonomy" id="88211"/>
    <lineage>
        <taxon>Eukaryota</taxon>
        <taxon>Metazoa</taxon>
        <taxon>Ecdysozoa</taxon>
        <taxon>Arthropoda</taxon>
        <taxon>Crustacea</taxon>
        <taxon>Multicrustacea</taxon>
        <taxon>Malacostraca</taxon>
        <taxon>Eumalacostraca</taxon>
        <taxon>Eucarida</taxon>
        <taxon>Decapoda</taxon>
        <taxon>Pleocyemata</taxon>
        <taxon>Anomura</taxon>
        <taxon>Galatheoidea</taxon>
        <taxon>Porcellanidae</taxon>
        <taxon>Petrolisthes</taxon>
    </lineage>
</organism>
<dbReference type="EMBL" id="JAWQEG010003352">
    <property type="protein sequence ID" value="KAK3866701.1"/>
    <property type="molecule type" value="Genomic_DNA"/>
</dbReference>
<sequence length="101" mass="10636">MKAEEEKGGGCVMGAWVEGAGGKERKEPEKRGQEEGETGGEDKVVDGSPVFHGSDLGGSRTKKDPNHPPDPGCSGEGKEGHVMGEVLQGDERSSGYRERVP</sequence>
<accession>A0AAE1F472</accession>
<evidence type="ECO:0000256" key="1">
    <source>
        <dbReference type="SAM" id="MobiDB-lite"/>
    </source>
</evidence>
<feature type="compositionally biased region" description="Basic and acidic residues" evidence="1">
    <location>
        <begin position="21"/>
        <end position="45"/>
    </location>
</feature>
<evidence type="ECO:0000313" key="3">
    <source>
        <dbReference type="Proteomes" id="UP001286313"/>
    </source>
</evidence>
<dbReference type="AlphaFoldDB" id="A0AAE1F472"/>
<feature type="region of interest" description="Disordered" evidence="1">
    <location>
        <begin position="1"/>
        <end position="101"/>
    </location>
</feature>
<dbReference type="Proteomes" id="UP001286313">
    <property type="component" value="Unassembled WGS sequence"/>
</dbReference>
<keyword evidence="3" id="KW-1185">Reference proteome</keyword>
<gene>
    <name evidence="2" type="ORF">Pcinc_027782</name>
</gene>